<accession>A0A9X3MQT2</accession>
<evidence type="ECO:0000259" key="4">
    <source>
        <dbReference type="PROSITE" id="PS51201"/>
    </source>
</evidence>
<dbReference type="PANTHER" id="PTHR43833">
    <property type="entry name" value="POTASSIUM CHANNEL PROTEIN 2-RELATED-RELATED"/>
    <property type="match status" value="1"/>
</dbReference>
<dbReference type="Gene3D" id="1.10.287.70">
    <property type="match status" value="1"/>
</dbReference>
<comment type="caution">
    <text evidence="5">The sequence shown here is derived from an EMBL/GenBank/DDBJ whole genome shotgun (WGS) entry which is preliminary data.</text>
</comment>
<proteinExistence type="predicted"/>
<dbReference type="InterPro" id="IPR003148">
    <property type="entry name" value="RCK_N"/>
</dbReference>
<evidence type="ECO:0000313" key="5">
    <source>
        <dbReference type="EMBL" id="MDA0160735.1"/>
    </source>
</evidence>
<dbReference type="Pfam" id="PF07885">
    <property type="entry name" value="Ion_trans_2"/>
    <property type="match status" value="1"/>
</dbReference>
<dbReference type="InterPro" id="IPR036291">
    <property type="entry name" value="NAD(P)-bd_dom_sf"/>
</dbReference>
<dbReference type="GO" id="GO:0005886">
    <property type="term" value="C:plasma membrane"/>
    <property type="evidence" value="ECO:0007669"/>
    <property type="project" value="UniProtKB-SubCell"/>
</dbReference>
<feature type="domain" description="RCK N-terminal" evidence="4">
    <location>
        <begin position="339"/>
        <end position="460"/>
    </location>
</feature>
<dbReference type="Gene3D" id="3.40.50.720">
    <property type="entry name" value="NAD(P)-binding Rossmann-like Domain"/>
    <property type="match status" value="2"/>
</dbReference>
<keyword evidence="6" id="KW-1185">Reference proteome</keyword>
<evidence type="ECO:0000256" key="3">
    <source>
        <dbReference type="SAM" id="Phobius"/>
    </source>
</evidence>
<dbReference type="Proteomes" id="UP001149140">
    <property type="component" value="Unassembled WGS sequence"/>
</dbReference>
<comment type="subcellular location">
    <subcellularLocation>
        <location evidence="1">Cell membrane</location>
        <topology evidence="1">Multi-pass membrane protein</topology>
    </subcellularLocation>
</comment>
<keyword evidence="3" id="KW-0812">Transmembrane</keyword>
<evidence type="ECO:0000256" key="1">
    <source>
        <dbReference type="ARBA" id="ARBA00004651"/>
    </source>
</evidence>
<dbReference type="PANTHER" id="PTHR43833:SF11">
    <property type="entry name" value="VOLTAGE-GATED POTASSIUM CHANNEL KCH"/>
    <property type="match status" value="1"/>
</dbReference>
<feature type="transmembrane region" description="Helical" evidence="3">
    <location>
        <begin position="298"/>
        <end position="319"/>
    </location>
</feature>
<protein>
    <submittedName>
        <fullName evidence="5">NAD-binding protein</fullName>
    </submittedName>
</protein>
<evidence type="ECO:0000256" key="2">
    <source>
        <dbReference type="SAM" id="MobiDB-lite"/>
    </source>
</evidence>
<keyword evidence="3" id="KW-0472">Membrane</keyword>
<dbReference type="EMBL" id="JAPDOD010000007">
    <property type="protein sequence ID" value="MDA0160735.1"/>
    <property type="molecule type" value="Genomic_DNA"/>
</dbReference>
<dbReference type="RefSeq" id="WP_270039743.1">
    <property type="nucleotide sequence ID" value="NZ_JAPDOD010000007.1"/>
</dbReference>
<sequence>MERPVLIAGDDGVPVRVREELAGAGIPTVSICSSKNVRAARAAVAANAKVVIGDVATAATWEQAGIEHARSIGILGEDDLANLSAALQVADETTDLPIVVRLFATDLADGVEQMLAPRGTVLSEIEVSAPALIQAALSGNEGQRVTVGGRILEVAEVDKDDPGLVVALCDVEHPTEVLPTREQLGENHVLGLVDRAQVVQGARGALPASVAQRHHQRAPQRPHRPSNTERARAALSTIPGRAYVLVAIIAIVFTIGTSVFAISKHLDVVDSMYFTATTMATVGYGDVNLLEAPDWLKLFDIGLMAVSAVLLASVLAFVTDQLVSSRIDRALGRFPRPRKDHVIVCGLGKAGARVLQGLHDLGVPCIGVERNPEAVGISLARRLEIPVVFADGRAPGTLASLHIDHARAVMALTSDDLVNLECALSARKHNPTVRIVMRIFDPRLAERLDRGIELDVTRSVSALAAPSFSAALLGRTPAQPLSLSNVPLRVLETRIPQNWPHNGERIRDLHEHSELRVLALDGRWFPADDHQLQAGQAVSVVATKEACDALTAR</sequence>
<reference evidence="5" key="1">
    <citation type="submission" date="2022-10" db="EMBL/GenBank/DDBJ databases">
        <title>The WGS of Solirubrobacter ginsenosidimutans DSM 21036.</title>
        <authorList>
            <person name="Jiang Z."/>
        </authorList>
    </citation>
    <scope>NUCLEOTIDE SEQUENCE</scope>
    <source>
        <strain evidence="5">DSM 21036</strain>
    </source>
</reference>
<dbReference type="AlphaFoldDB" id="A0A9X3MQT2"/>
<gene>
    <name evidence="5" type="ORF">OM076_10700</name>
</gene>
<feature type="transmembrane region" description="Helical" evidence="3">
    <location>
        <begin position="242"/>
        <end position="262"/>
    </location>
</feature>
<dbReference type="SUPFAM" id="SSF51735">
    <property type="entry name" value="NAD(P)-binding Rossmann-fold domains"/>
    <property type="match status" value="2"/>
</dbReference>
<dbReference type="Pfam" id="PF02254">
    <property type="entry name" value="TrkA_N"/>
    <property type="match status" value="2"/>
</dbReference>
<dbReference type="InterPro" id="IPR050721">
    <property type="entry name" value="Trk_Ktr_HKT_K-transport"/>
</dbReference>
<organism evidence="5 6">
    <name type="scientific">Solirubrobacter ginsenosidimutans</name>
    <dbReference type="NCBI Taxonomy" id="490573"/>
    <lineage>
        <taxon>Bacteria</taxon>
        <taxon>Bacillati</taxon>
        <taxon>Actinomycetota</taxon>
        <taxon>Thermoleophilia</taxon>
        <taxon>Solirubrobacterales</taxon>
        <taxon>Solirubrobacteraceae</taxon>
        <taxon>Solirubrobacter</taxon>
    </lineage>
</organism>
<evidence type="ECO:0000313" key="6">
    <source>
        <dbReference type="Proteomes" id="UP001149140"/>
    </source>
</evidence>
<dbReference type="PROSITE" id="PS51201">
    <property type="entry name" value="RCK_N"/>
    <property type="match status" value="1"/>
</dbReference>
<keyword evidence="3" id="KW-1133">Transmembrane helix</keyword>
<feature type="region of interest" description="Disordered" evidence="2">
    <location>
        <begin position="208"/>
        <end position="228"/>
    </location>
</feature>
<dbReference type="SUPFAM" id="SSF81324">
    <property type="entry name" value="Voltage-gated potassium channels"/>
    <property type="match status" value="1"/>
</dbReference>
<feature type="compositionally biased region" description="Basic residues" evidence="2">
    <location>
        <begin position="212"/>
        <end position="224"/>
    </location>
</feature>
<dbReference type="InterPro" id="IPR013099">
    <property type="entry name" value="K_chnl_dom"/>
</dbReference>
<dbReference type="GO" id="GO:0006813">
    <property type="term" value="P:potassium ion transport"/>
    <property type="evidence" value="ECO:0007669"/>
    <property type="project" value="InterPro"/>
</dbReference>
<name>A0A9X3MQT2_9ACTN</name>